<reference evidence="1 2" key="1">
    <citation type="submission" date="2016-03" db="EMBL/GenBank/DDBJ databases">
        <authorList>
            <person name="Ploux O."/>
        </authorList>
    </citation>
    <scope>NUCLEOTIDE SEQUENCE [LARGE SCALE GENOMIC DNA]</scope>
    <source>
        <strain evidence="1 2">UAMH 11012</strain>
    </source>
</reference>
<protein>
    <submittedName>
        <fullName evidence="1">Uncharacterized protein</fullName>
    </submittedName>
</protein>
<evidence type="ECO:0000313" key="1">
    <source>
        <dbReference type="EMBL" id="CZR55210.1"/>
    </source>
</evidence>
<dbReference type="Proteomes" id="UP000184330">
    <property type="component" value="Unassembled WGS sequence"/>
</dbReference>
<sequence>MEGRSNNQNARDWIARQATYATSALKTEAQMMGVRDGASLTWLKNSPDRFRPEDMEDLGRVERLAIRLPFRPSLFKTLDVAENTEYHVLPNIDDLETYSANDGYWELPRIETKTMVSYETKVVLDKFRESVEASAVAYKDDTQTRLERQHGCKIDCTAREEPTSDPLNLPCHQSYRTFTAI</sequence>
<name>A0A1L7WR14_9HELO</name>
<keyword evidence="2" id="KW-1185">Reference proteome</keyword>
<organism evidence="1 2">
    <name type="scientific">Phialocephala subalpina</name>
    <dbReference type="NCBI Taxonomy" id="576137"/>
    <lineage>
        <taxon>Eukaryota</taxon>
        <taxon>Fungi</taxon>
        <taxon>Dikarya</taxon>
        <taxon>Ascomycota</taxon>
        <taxon>Pezizomycotina</taxon>
        <taxon>Leotiomycetes</taxon>
        <taxon>Helotiales</taxon>
        <taxon>Mollisiaceae</taxon>
        <taxon>Phialocephala</taxon>
        <taxon>Phialocephala fortinii species complex</taxon>
    </lineage>
</organism>
<accession>A0A1L7WR14</accession>
<gene>
    <name evidence="1" type="ORF">PAC_05097</name>
</gene>
<evidence type="ECO:0000313" key="2">
    <source>
        <dbReference type="Proteomes" id="UP000184330"/>
    </source>
</evidence>
<proteinExistence type="predicted"/>
<dbReference type="AlphaFoldDB" id="A0A1L7WR14"/>
<dbReference type="EMBL" id="FJOG01000006">
    <property type="protein sequence ID" value="CZR55210.1"/>
    <property type="molecule type" value="Genomic_DNA"/>
</dbReference>